<feature type="compositionally biased region" description="Basic and acidic residues" evidence="1">
    <location>
        <begin position="102"/>
        <end position="111"/>
    </location>
</feature>
<feature type="region of interest" description="Disordered" evidence="1">
    <location>
        <begin position="102"/>
        <end position="137"/>
    </location>
</feature>
<proteinExistence type="predicted"/>
<feature type="region of interest" description="Disordered" evidence="1">
    <location>
        <begin position="242"/>
        <end position="328"/>
    </location>
</feature>
<evidence type="ECO:0000313" key="4">
    <source>
        <dbReference type="EMBL" id="GMN40227.1"/>
    </source>
</evidence>
<feature type="compositionally biased region" description="Basic and acidic residues" evidence="1">
    <location>
        <begin position="300"/>
        <end position="316"/>
    </location>
</feature>
<evidence type="ECO:0000256" key="1">
    <source>
        <dbReference type="SAM" id="MobiDB-lite"/>
    </source>
</evidence>
<sequence>MMLYECALASIARKRPLHYDTILSALLDFNPNFEMVKGCHTSSILYSVRSALLGFLRCTNPTIMESRDRLFRALRAMNAGDAADQVIRQVDKMIKNAERALRDARLGKDDQPSSQLPGIGDPLKKRSVPLDNEDSNRHEMASKRLRYGLETHSTLPVQIYDTGRDGSSVNGLSPDSPLLDGELNPVEKMIAVIGALLAEGERGAESLEILVSKIHPDLLADIVITNMKHLPKAPPPLTRFGNFPGSRQSSLNGTGHVISVPPPTNSVHSPTPPSQMPFSSASVASSLVSDLPAANNLPTDSKRDPRRDPRRLDPRRLPVPAGLNSTPTMEDADAIHAELDSSISLGKPNSLPGLTIENPSAPFISREEEMESPLVSVIGQITPREETLEEPKEIATAKPANMFDPTDSPVHTNDDSATVELPDVPVKDEEDTSSFLEYYQHSPLPANTSASEETSYDLPLLPVFVDLTQDQQQSMRRLAIKRIIDSYKHLHVTDCSQMRLALLARLVAQIDADDEVVVMLQKHVVVDYQEQKGHELVLHVLYHLYSLTAPDSVENTSFPAVAYEKFLLAVATALLGSFPASDKSFSKLLGEVPVLPDSALKLVGDLCCADVTDQHGKDIRDVERVTQGLGAVWSLILGRPRYRQACLDIALKCAVHIQDEIRAKAIRLVANKLYQLKYISENIERFATQMLLSAVDNHTSDSEHLQSGSSEKITEGMVGSQETSVSDSQISDSGNSENDSTRNHPVAQGTPTVSLLEAQRLISLFFALCTKKPDLLRLVFNIYGKAPKSVKQAFHRHIPILIRALGSSYTELLNIVADPPEGSENLLVLVLQILTQETTPSPDLIATVKHLYETKLKDVSILIPMLPSLSKNEVLPIFPRLLALPLEKFQMALAHILQGSAHTGPALTPAEVLVAIHGIVAEKNGLTLKKIMDACSACFEQRTVFTQQVLAKALTKMVDQTPLPLLFMRTVIQSIDAFPSLVDFVMEILCKLVSKQVWKMPKLWVGFLKCISQTQPHSFHVLLQLPPPQLESALNKHANLRSPLAAFASQPNLRSSLPRSTLAVLGLTNEMHMQPPHRSSSFNSSDASSSVPGATPT</sequence>
<dbReference type="Pfam" id="PF12295">
    <property type="entry name" value="Symplekin_C"/>
    <property type="match status" value="1"/>
</dbReference>
<dbReference type="PANTHER" id="PTHR47184:SF3">
    <property type="entry name" value="PHOSPHATIDYLINOSITOL 3-AND 4-KINASE FAMILY PROTEIN-RELATED"/>
    <property type="match status" value="1"/>
</dbReference>
<dbReference type="SUPFAM" id="SSF48371">
    <property type="entry name" value="ARM repeat"/>
    <property type="match status" value="1"/>
</dbReference>
<feature type="domain" description="Symplekin/Pta1 N-terminal" evidence="2">
    <location>
        <begin position="8"/>
        <end position="78"/>
    </location>
</feature>
<dbReference type="PANTHER" id="PTHR47184">
    <property type="entry name" value="PHOSPHATIDYLINOSITOL 3-AND 4-KINASE FAMILY PROTEIN-RELATED"/>
    <property type="match status" value="1"/>
</dbReference>
<evidence type="ECO:0000313" key="5">
    <source>
        <dbReference type="Proteomes" id="UP001187192"/>
    </source>
</evidence>
<feature type="compositionally biased region" description="Low complexity" evidence="1">
    <location>
        <begin position="279"/>
        <end position="294"/>
    </location>
</feature>
<evidence type="ECO:0008006" key="6">
    <source>
        <dbReference type="Google" id="ProtNLM"/>
    </source>
</evidence>
<feature type="compositionally biased region" description="Polar residues" evidence="1">
    <location>
        <begin position="720"/>
        <end position="738"/>
    </location>
</feature>
<dbReference type="Gene3D" id="1.25.10.10">
    <property type="entry name" value="Leucine-rich Repeat Variant"/>
    <property type="match status" value="1"/>
</dbReference>
<feature type="domain" description="Symplekin C-terminal" evidence="3">
    <location>
        <begin position="858"/>
        <end position="1036"/>
    </location>
</feature>
<reference evidence="4" key="1">
    <citation type="submission" date="2023-07" db="EMBL/GenBank/DDBJ databases">
        <title>draft genome sequence of fig (Ficus carica).</title>
        <authorList>
            <person name="Takahashi T."/>
            <person name="Nishimura K."/>
        </authorList>
    </citation>
    <scope>NUCLEOTIDE SEQUENCE</scope>
</reference>
<evidence type="ECO:0000259" key="3">
    <source>
        <dbReference type="Pfam" id="PF12295"/>
    </source>
</evidence>
<dbReference type="Pfam" id="PF11935">
    <property type="entry name" value="SYMPK_PTA1_N"/>
    <property type="match status" value="1"/>
</dbReference>
<dbReference type="InterPro" id="IPR011989">
    <property type="entry name" value="ARM-like"/>
</dbReference>
<evidence type="ECO:0000259" key="2">
    <source>
        <dbReference type="Pfam" id="PF11935"/>
    </source>
</evidence>
<dbReference type="Proteomes" id="UP001187192">
    <property type="component" value="Unassembled WGS sequence"/>
</dbReference>
<organism evidence="4 5">
    <name type="scientific">Ficus carica</name>
    <name type="common">Common fig</name>
    <dbReference type="NCBI Taxonomy" id="3494"/>
    <lineage>
        <taxon>Eukaryota</taxon>
        <taxon>Viridiplantae</taxon>
        <taxon>Streptophyta</taxon>
        <taxon>Embryophyta</taxon>
        <taxon>Tracheophyta</taxon>
        <taxon>Spermatophyta</taxon>
        <taxon>Magnoliopsida</taxon>
        <taxon>eudicotyledons</taxon>
        <taxon>Gunneridae</taxon>
        <taxon>Pentapetalae</taxon>
        <taxon>rosids</taxon>
        <taxon>fabids</taxon>
        <taxon>Rosales</taxon>
        <taxon>Moraceae</taxon>
        <taxon>Ficeae</taxon>
        <taxon>Ficus</taxon>
    </lineage>
</organism>
<dbReference type="InterPro" id="IPR022075">
    <property type="entry name" value="Symplekin_C"/>
</dbReference>
<name>A0AA88D3L9_FICCA</name>
<comment type="caution">
    <text evidence="4">The sequence shown here is derived from an EMBL/GenBank/DDBJ whole genome shotgun (WGS) entry which is preliminary data.</text>
</comment>
<keyword evidence="5" id="KW-1185">Reference proteome</keyword>
<accession>A0AA88D3L9</accession>
<dbReference type="AlphaFoldDB" id="A0AA88D3L9"/>
<dbReference type="InterPro" id="IPR032460">
    <property type="entry name" value="Symplekin/Pta1_N"/>
</dbReference>
<feature type="compositionally biased region" description="Pro residues" evidence="1">
    <location>
        <begin position="260"/>
        <end position="275"/>
    </location>
</feature>
<dbReference type="InterPro" id="IPR016024">
    <property type="entry name" value="ARM-type_fold"/>
</dbReference>
<protein>
    <recommendedName>
        <fullName evidence="6">Symplekin</fullName>
    </recommendedName>
</protein>
<dbReference type="EMBL" id="BTGU01000010">
    <property type="protein sequence ID" value="GMN40227.1"/>
    <property type="molecule type" value="Genomic_DNA"/>
</dbReference>
<feature type="compositionally biased region" description="Low complexity" evidence="1">
    <location>
        <begin position="1079"/>
        <end position="1090"/>
    </location>
</feature>
<gene>
    <name evidence="4" type="ORF">TIFTF001_009454</name>
</gene>
<feature type="region of interest" description="Disordered" evidence="1">
    <location>
        <begin position="399"/>
        <end position="418"/>
    </location>
</feature>
<feature type="region of interest" description="Disordered" evidence="1">
    <location>
        <begin position="1074"/>
        <end position="1097"/>
    </location>
</feature>
<feature type="region of interest" description="Disordered" evidence="1">
    <location>
        <begin position="700"/>
        <end position="748"/>
    </location>
</feature>